<dbReference type="InterPro" id="IPR036909">
    <property type="entry name" value="Cyt_c-like_dom_sf"/>
</dbReference>
<keyword evidence="7" id="KW-1185">Reference proteome</keyword>
<dbReference type="GO" id="GO:0020037">
    <property type="term" value="F:heme binding"/>
    <property type="evidence" value="ECO:0007669"/>
    <property type="project" value="InterPro"/>
</dbReference>
<dbReference type="EMBL" id="SJPN01000002">
    <property type="protein sequence ID" value="TWU06300.1"/>
    <property type="molecule type" value="Genomic_DNA"/>
</dbReference>
<evidence type="ECO:0000259" key="5">
    <source>
        <dbReference type="PROSITE" id="PS51007"/>
    </source>
</evidence>
<organism evidence="6 7">
    <name type="scientific">Stieleria varia</name>
    <dbReference type="NCBI Taxonomy" id="2528005"/>
    <lineage>
        <taxon>Bacteria</taxon>
        <taxon>Pseudomonadati</taxon>
        <taxon>Planctomycetota</taxon>
        <taxon>Planctomycetia</taxon>
        <taxon>Pirellulales</taxon>
        <taxon>Pirellulaceae</taxon>
        <taxon>Stieleria</taxon>
    </lineage>
</organism>
<dbReference type="Proteomes" id="UP000320176">
    <property type="component" value="Unassembled WGS sequence"/>
</dbReference>
<evidence type="ECO:0000313" key="6">
    <source>
        <dbReference type="EMBL" id="TWU06300.1"/>
    </source>
</evidence>
<dbReference type="PANTHER" id="PTHR33546:SF1">
    <property type="entry name" value="LARGE, MULTIFUNCTIONAL SECRETED PROTEIN"/>
    <property type="match status" value="1"/>
</dbReference>
<sequence length="844" mass="93315">MICATFVSFIDAADSIWVAEGLTIRQVADDDLVPDCTAITTDPVGRIVASGPGYIRVLMDGDGDGVFETSRTLVDGLNHGAQGLCFHDGDLYYTANNGIWKVADTDDDGFVDSEPSQMLEIKTGGEHEAHALRMGPDGYWYLIAGNGNRQMFELQNVESPTFPKPHDGVIWRISPDWSKREVWAHGFRNAYDFDFAPNGMIDVFDSDGERDISLPWYRPTRVFRTAQGDDAGWVSRSWKRPRYDPQMPIQLAELGRGSPTGVLRYHGNRLPDRFQNGVWVLDWTFGRVVFVGDDRSIEEVAKPIDIAGFAVTDITSTPDGRVVVSVGGRGSRGGLYLIDAARPNQSAPRQRDVIWPNTETSKHESHIGKKIRELRNRPEPTIESDAANLAMERLDADTNDAERLSALALLIESVGGLGPGAAKDPRGEEQVAAVFDGYRGVIRPRLDSNLIESATEKLCVMLKHPDASNELRHEVVRTLAVLEPESQAAWNAIAADAKEMQSPTERLHRLIALARLPVSRSDEMTDDVVQLMLQIPIEISEREMNVDRNWSERLGELLVALRRRDSLVEARLVSNPAFGHPTHLVWTKQMNPEGLEFARRKCLAVSDETIDPDVAHFIAQGDDAVPRTVVREWLKRDETRDAGWMCLASHPTESDVHELNRAVFSFNQSVREAAEKALKQLGQEIPERESASETVQAWLAKSPAILALVAMSGNVERGKTLFQVRQCANCHNGAKALGPSLTGINKRFGPADLLRATVDPSHSIPDRFRATQVLTTDGEVVIGMEIYRSVDGLTLLTADAKTVRVNTDMIELIRPASSSLMPEGLLEGLSDQDVADLVAYLSSL</sequence>
<dbReference type="SUPFAM" id="SSF50952">
    <property type="entry name" value="Soluble quinoprotein glucose dehydrogenase"/>
    <property type="match status" value="1"/>
</dbReference>
<dbReference type="PANTHER" id="PTHR33546">
    <property type="entry name" value="LARGE, MULTIFUNCTIONAL SECRETED PROTEIN-RELATED"/>
    <property type="match status" value="1"/>
</dbReference>
<dbReference type="SUPFAM" id="SSF46626">
    <property type="entry name" value="Cytochrome c"/>
    <property type="match status" value="1"/>
</dbReference>
<keyword evidence="1 4" id="KW-0349">Heme</keyword>
<dbReference type="Gene3D" id="1.10.760.10">
    <property type="entry name" value="Cytochrome c-like domain"/>
    <property type="match status" value="1"/>
</dbReference>
<dbReference type="NCBIfam" id="TIGR02603">
    <property type="entry name" value="CxxCH_TIGR02603"/>
    <property type="match status" value="1"/>
</dbReference>
<reference evidence="6 7" key="1">
    <citation type="submission" date="2019-02" db="EMBL/GenBank/DDBJ databases">
        <title>Deep-cultivation of Planctomycetes and their phenomic and genomic characterization uncovers novel biology.</title>
        <authorList>
            <person name="Wiegand S."/>
            <person name="Jogler M."/>
            <person name="Boedeker C."/>
            <person name="Pinto D."/>
            <person name="Vollmers J."/>
            <person name="Rivas-Marin E."/>
            <person name="Kohn T."/>
            <person name="Peeters S.H."/>
            <person name="Heuer A."/>
            <person name="Rast P."/>
            <person name="Oberbeckmann S."/>
            <person name="Bunk B."/>
            <person name="Jeske O."/>
            <person name="Meyerdierks A."/>
            <person name="Storesund J.E."/>
            <person name="Kallscheuer N."/>
            <person name="Luecker S."/>
            <person name="Lage O.M."/>
            <person name="Pohl T."/>
            <person name="Merkel B.J."/>
            <person name="Hornburger P."/>
            <person name="Mueller R.-W."/>
            <person name="Bruemmer F."/>
            <person name="Labrenz M."/>
            <person name="Spormann A.M."/>
            <person name="Op Den Camp H."/>
            <person name="Overmann J."/>
            <person name="Amann R."/>
            <person name="Jetten M.S.M."/>
            <person name="Mascher T."/>
            <person name="Medema M.H."/>
            <person name="Devos D.P."/>
            <person name="Kaster A.-K."/>
            <person name="Ovreas L."/>
            <person name="Rohde M."/>
            <person name="Galperin M.Y."/>
            <person name="Jogler C."/>
        </authorList>
    </citation>
    <scope>NUCLEOTIDE SEQUENCE [LARGE SCALE GENOMIC DNA]</scope>
    <source>
        <strain evidence="6 7">Pla52n</strain>
    </source>
</reference>
<accession>A0A5C6B333</accession>
<dbReference type="PROSITE" id="PS51007">
    <property type="entry name" value="CYTC"/>
    <property type="match status" value="1"/>
</dbReference>
<dbReference type="InterPro" id="IPR011041">
    <property type="entry name" value="Quinoprot_gluc/sorb_DH_b-prop"/>
</dbReference>
<keyword evidence="2 4" id="KW-0479">Metal-binding</keyword>
<evidence type="ECO:0000256" key="3">
    <source>
        <dbReference type="ARBA" id="ARBA00023004"/>
    </source>
</evidence>
<dbReference type="InterPro" id="IPR009056">
    <property type="entry name" value="Cyt_c-like_dom"/>
</dbReference>
<dbReference type="Gene3D" id="2.120.10.30">
    <property type="entry name" value="TolB, C-terminal domain"/>
    <property type="match status" value="1"/>
</dbReference>
<feature type="domain" description="Cytochrome c" evidence="5">
    <location>
        <begin position="713"/>
        <end position="844"/>
    </location>
</feature>
<dbReference type="Pfam" id="PF23500">
    <property type="entry name" value="DUF7133"/>
    <property type="match status" value="1"/>
</dbReference>
<protein>
    <submittedName>
        <fullName evidence="6">Cytochrome c</fullName>
    </submittedName>
</protein>
<comment type="caution">
    <text evidence="6">The sequence shown here is derived from an EMBL/GenBank/DDBJ whole genome shotgun (WGS) entry which is preliminary data.</text>
</comment>
<dbReference type="GO" id="GO:0009055">
    <property type="term" value="F:electron transfer activity"/>
    <property type="evidence" value="ECO:0007669"/>
    <property type="project" value="InterPro"/>
</dbReference>
<dbReference type="GO" id="GO:0046872">
    <property type="term" value="F:metal ion binding"/>
    <property type="evidence" value="ECO:0007669"/>
    <property type="project" value="UniProtKB-KW"/>
</dbReference>
<evidence type="ECO:0000256" key="2">
    <source>
        <dbReference type="ARBA" id="ARBA00022723"/>
    </source>
</evidence>
<proteinExistence type="predicted"/>
<evidence type="ECO:0000256" key="1">
    <source>
        <dbReference type="ARBA" id="ARBA00022617"/>
    </source>
</evidence>
<dbReference type="InterPro" id="IPR011042">
    <property type="entry name" value="6-blade_b-propeller_TolB-like"/>
</dbReference>
<name>A0A5C6B333_9BACT</name>
<dbReference type="InterPro" id="IPR013427">
    <property type="entry name" value="Haem-bd_dom_put"/>
</dbReference>
<evidence type="ECO:0000313" key="7">
    <source>
        <dbReference type="Proteomes" id="UP000320176"/>
    </source>
</evidence>
<evidence type="ECO:0000256" key="4">
    <source>
        <dbReference type="PROSITE-ProRule" id="PRU00433"/>
    </source>
</evidence>
<keyword evidence="3 4" id="KW-0408">Iron</keyword>
<dbReference type="AlphaFoldDB" id="A0A5C6B333"/>
<gene>
    <name evidence="6" type="ORF">Pla52n_20210</name>
</gene>
<dbReference type="InterPro" id="IPR055557">
    <property type="entry name" value="DUF7133"/>
</dbReference>